<dbReference type="OrthoDB" id="2688586at2759"/>
<sequence length="274" mass="30335">MAIGSSGSIDLQNGSYFTTKRLNAFLLVTSDFLCDLFNVLNISLGCSFRYLLLLQHQSTVAVIAWQQYVQGTIFTLLAARMSCALGSNGQLKDASAIDWYNDPDDDTPMLAPPPPPASNGKLTAFVSRSGRAVKPTEKIRNAGNTAPAKAAKRVAPVPPQGQPAPKRVQRGSHNDDDDEPPALEDCSDDEEEAEEAYERTKVFGDKDREDRKHKKKEERSGDLKVVFTQEKGRINPHTQEPEDGWWCEICRANDVPTNHCFFKGSVSTRRTHIA</sequence>
<accession>A0A0D0A2C8</accession>
<dbReference type="InParanoid" id="A0A0D0A2C8"/>
<evidence type="ECO:0000313" key="3">
    <source>
        <dbReference type="Proteomes" id="UP000054485"/>
    </source>
</evidence>
<dbReference type="Proteomes" id="UP000054485">
    <property type="component" value="Unassembled WGS sequence"/>
</dbReference>
<feature type="compositionally biased region" description="Basic and acidic residues" evidence="1">
    <location>
        <begin position="196"/>
        <end position="210"/>
    </location>
</feature>
<organism evidence="2 3">
    <name type="scientific">Suillus luteus UH-Slu-Lm8-n1</name>
    <dbReference type="NCBI Taxonomy" id="930992"/>
    <lineage>
        <taxon>Eukaryota</taxon>
        <taxon>Fungi</taxon>
        <taxon>Dikarya</taxon>
        <taxon>Basidiomycota</taxon>
        <taxon>Agaricomycotina</taxon>
        <taxon>Agaricomycetes</taxon>
        <taxon>Agaricomycetidae</taxon>
        <taxon>Boletales</taxon>
        <taxon>Suillineae</taxon>
        <taxon>Suillaceae</taxon>
        <taxon>Suillus</taxon>
    </lineage>
</organism>
<feature type="compositionally biased region" description="Low complexity" evidence="1">
    <location>
        <begin position="146"/>
        <end position="155"/>
    </location>
</feature>
<feature type="region of interest" description="Disordered" evidence="1">
    <location>
        <begin position="102"/>
        <end position="240"/>
    </location>
</feature>
<evidence type="ECO:0000313" key="2">
    <source>
        <dbReference type="EMBL" id="KIK32324.1"/>
    </source>
</evidence>
<feature type="compositionally biased region" description="Acidic residues" evidence="1">
    <location>
        <begin position="175"/>
        <end position="195"/>
    </location>
</feature>
<dbReference type="EMBL" id="KN836290">
    <property type="protein sequence ID" value="KIK32324.1"/>
    <property type="molecule type" value="Genomic_DNA"/>
</dbReference>
<proteinExistence type="predicted"/>
<name>A0A0D0A2C8_9AGAM</name>
<dbReference type="AlphaFoldDB" id="A0A0D0A2C8"/>
<reference evidence="2 3" key="1">
    <citation type="submission" date="2014-04" db="EMBL/GenBank/DDBJ databases">
        <authorList>
            <consortium name="DOE Joint Genome Institute"/>
            <person name="Kuo A."/>
            <person name="Ruytinx J."/>
            <person name="Rineau F."/>
            <person name="Colpaert J."/>
            <person name="Kohler A."/>
            <person name="Nagy L.G."/>
            <person name="Floudas D."/>
            <person name="Copeland A."/>
            <person name="Barry K.W."/>
            <person name="Cichocki N."/>
            <person name="Veneault-Fourrey C."/>
            <person name="LaButti K."/>
            <person name="Lindquist E.A."/>
            <person name="Lipzen A."/>
            <person name="Lundell T."/>
            <person name="Morin E."/>
            <person name="Murat C."/>
            <person name="Sun H."/>
            <person name="Tunlid A."/>
            <person name="Henrissat B."/>
            <person name="Grigoriev I.V."/>
            <person name="Hibbett D.S."/>
            <person name="Martin F."/>
            <person name="Nordberg H.P."/>
            <person name="Cantor M.N."/>
            <person name="Hua S.X."/>
        </authorList>
    </citation>
    <scope>NUCLEOTIDE SEQUENCE [LARGE SCALE GENOMIC DNA]</scope>
    <source>
        <strain evidence="2 3">UH-Slu-Lm8-n1</strain>
    </source>
</reference>
<protein>
    <submittedName>
        <fullName evidence="2">Unplaced genomic scaffold CY34scaffold_1159, whole genome shotgun sequence</fullName>
    </submittedName>
</protein>
<reference evidence="3" key="2">
    <citation type="submission" date="2015-01" db="EMBL/GenBank/DDBJ databases">
        <title>Evolutionary Origins and Diversification of the Mycorrhizal Mutualists.</title>
        <authorList>
            <consortium name="DOE Joint Genome Institute"/>
            <consortium name="Mycorrhizal Genomics Consortium"/>
            <person name="Kohler A."/>
            <person name="Kuo A."/>
            <person name="Nagy L.G."/>
            <person name="Floudas D."/>
            <person name="Copeland A."/>
            <person name="Barry K.W."/>
            <person name="Cichocki N."/>
            <person name="Veneault-Fourrey C."/>
            <person name="LaButti K."/>
            <person name="Lindquist E.A."/>
            <person name="Lipzen A."/>
            <person name="Lundell T."/>
            <person name="Morin E."/>
            <person name="Murat C."/>
            <person name="Riley R."/>
            <person name="Ohm R."/>
            <person name="Sun H."/>
            <person name="Tunlid A."/>
            <person name="Henrissat B."/>
            <person name="Grigoriev I.V."/>
            <person name="Hibbett D.S."/>
            <person name="Martin F."/>
        </authorList>
    </citation>
    <scope>NUCLEOTIDE SEQUENCE [LARGE SCALE GENOMIC DNA]</scope>
    <source>
        <strain evidence="3">UH-Slu-Lm8-n1</strain>
    </source>
</reference>
<gene>
    <name evidence="2" type="ORF">CY34DRAFT_19130</name>
</gene>
<evidence type="ECO:0000256" key="1">
    <source>
        <dbReference type="SAM" id="MobiDB-lite"/>
    </source>
</evidence>
<dbReference type="HOGENOM" id="CLU_1016262_0_0_1"/>
<keyword evidence="3" id="KW-1185">Reference proteome</keyword>